<evidence type="ECO:0000256" key="3">
    <source>
        <dbReference type="ARBA" id="ARBA00022490"/>
    </source>
</evidence>
<dbReference type="GeneTree" id="ENSGT00940000154520"/>
<evidence type="ECO:0000256" key="2">
    <source>
        <dbReference type="ARBA" id="ARBA00006426"/>
    </source>
</evidence>
<evidence type="ECO:0000256" key="4">
    <source>
        <dbReference type="ARBA" id="ARBA00022690"/>
    </source>
</evidence>
<evidence type="ECO:0000313" key="7">
    <source>
        <dbReference type="Ensembl" id="ENSJJAP00000009192.1"/>
    </source>
</evidence>
<dbReference type="Gene3D" id="3.30.497.10">
    <property type="entry name" value="Antithrombin, subunit I, domain 2"/>
    <property type="match status" value="1"/>
</dbReference>
<dbReference type="GO" id="GO:0002020">
    <property type="term" value="F:protease binding"/>
    <property type="evidence" value="ECO:0007669"/>
    <property type="project" value="UniProtKB-ARBA"/>
</dbReference>
<dbReference type="PROSITE" id="PS00284">
    <property type="entry name" value="SERPIN"/>
    <property type="match status" value="1"/>
</dbReference>
<dbReference type="InterPro" id="IPR023795">
    <property type="entry name" value="Serpin_CS"/>
</dbReference>
<keyword evidence="5" id="KW-0722">Serine protease inhibitor</keyword>
<dbReference type="InterPro" id="IPR036186">
    <property type="entry name" value="Serpin_sf"/>
</dbReference>
<dbReference type="GO" id="GO:0005615">
    <property type="term" value="C:extracellular space"/>
    <property type="evidence" value="ECO:0007669"/>
    <property type="project" value="InterPro"/>
</dbReference>
<dbReference type="Pfam" id="PF00079">
    <property type="entry name" value="Serpin"/>
    <property type="match status" value="1"/>
</dbReference>
<organism evidence="7 8">
    <name type="scientific">Jaculus jaculus</name>
    <name type="common">Lesser Egyptian jerboa</name>
    <dbReference type="NCBI Taxonomy" id="51337"/>
    <lineage>
        <taxon>Eukaryota</taxon>
        <taxon>Metazoa</taxon>
        <taxon>Chordata</taxon>
        <taxon>Craniata</taxon>
        <taxon>Vertebrata</taxon>
        <taxon>Euteleostomi</taxon>
        <taxon>Mammalia</taxon>
        <taxon>Eutheria</taxon>
        <taxon>Euarchontoglires</taxon>
        <taxon>Glires</taxon>
        <taxon>Rodentia</taxon>
        <taxon>Myomorpha</taxon>
        <taxon>Dipodoidea</taxon>
        <taxon>Dipodidae</taxon>
        <taxon>Dipodinae</taxon>
        <taxon>Jaculus</taxon>
    </lineage>
</organism>
<dbReference type="InterPro" id="IPR042178">
    <property type="entry name" value="Serpin_sf_1"/>
</dbReference>
<dbReference type="InterPro" id="IPR023796">
    <property type="entry name" value="Serpin_dom"/>
</dbReference>
<proteinExistence type="inferred from homology"/>
<comment type="subcellular location">
    <subcellularLocation>
        <location evidence="1">Cytoplasm</location>
    </subcellularLocation>
</comment>
<dbReference type="AlphaFoldDB" id="A0A8C5KHJ7"/>
<keyword evidence="8" id="KW-1185">Reference proteome</keyword>
<dbReference type="InterPro" id="IPR000215">
    <property type="entry name" value="Serpin_fam"/>
</dbReference>
<accession>A0A8C5KHJ7</accession>
<dbReference type="Gene3D" id="2.30.39.10">
    <property type="entry name" value="Alpha-1-antitrypsin, domain 1"/>
    <property type="match status" value="1"/>
</dbReference>
<dbReference type="InterPro" id="IPR042185">
    <property type="entry name" value="Serpin_sf_2"/>
</dbReference>
<dbReference type="OMA" id="NKNTHKS"/>
<evidence type="ECO:0000256" key="1">
    <source>
        <dbReference type="ARBA" id="ARBA00004496"/>
    </source>
</evidence>
<dbReference type="CDD" id="cd19956">
    <property type="entry name" value="serpinB"/>
    <property type="match status" value="1"/>
</dbReference>
<dbReference type="PANTHER" id="PTHR11461:SF186">
    <property type="entry name" value="SERPIN B4"/>
    <property type="match status" value="1"/>
</dbReference>
<feature type="domain" description="Serpin" evidence="6">
    <location>
        <begin position="13"/>
        <end position="386"/>
    </location>
</feature>
<evidence type="ECO:0000256" key="5">
    <source>
        <dbReference type="ARBA" id="ARBA00022900"/>
    </source>
</evidence>
<evidence type="ECO:0000313" key="8">
    <source>
        <dbReference type="Proteomes" id="UP000694385"/>
    </source>
</evidence>
<keyword evidence="4" id="KW-0646">Protease inhibitor</keyword>
<dbReference type="GO" id="GO:0005829">
    <property type="term" value="C:cytosol"/>
    <property type="evidence" value="ECO:0007669"/>
    <property type="project" value="UniProtKB-ARBA"/>
</dbReference>
<sequence>MDSLGEANIKFTIDLFKQLRKPESNVFYSPVSIMSALAMLLPGAAGDTAQQIEEALHVSKDPAKTKGKAAASQVENVHHQFQKLLTKLNKSSDAYDLKIANRIYAEKKFQLLQKYLEDTQKFYRTNVERLDFVNAAEESRKKINSWVESQTDEKIKDLFPMRTLDRQTVLVLVNAVYFKGLWNEKFEKKHTKEEKFWLNKDTSKPVQMMKQTNHFKLAFLEDVQATVLEMPYKGERLSMFVLLPNEVDGLQQLEDKLTAEKLIEWIKPQAMGEREVHLSIPRFKVEENYDLKTVLGHMGIVDAFNPQKADFSGISGGHDLVVSRVRHKSFVEVTEEGTEAAAATGVEISVMSAPIVEYFSCDHPFLFFIKENETNNILFFGRFFSP</sequence>
<dbReference type="PANTHER" id="PTHR11461">
    <property type="entry name" value="SERINE PROTEASE INHIBITOR, SERPIN"/>
    <property type="match status" value="1"/>
</dbReference>
<dbReference type="SUPFAM" id="SSF56574">
    <property type="entry name" value="Serpins"/>
    <property type="match status" value="1"/>
</dbReference>
<evidence type="ECO:0000259" key="6">
    <source>
        <dbReference type="SMART" id="SM00093"/>
    </source>
</evidence>
<dbReference type="Ensembl" id="ENSJJAT00000015636.1">
    <property type="protein sequence ID" value="ENSJJAP00000009192.1"/>
    <property type="gene ID" value="ENSJJAG00000013143.1"/>
</dbReference>
<name>A0A8C5KHJ7_JACJA</name>
<dbReference type="Proteomes" id="UP000694385">
    <property type="component" value="Unassembled WGS sequence"/>
</dbReference>
<protein>
    <submittedName>
        <fullName evidence="7">Serpin B4</fullName>
    </submittedName>
</protein>
<dbReference type="FunFam" id="2.30.39.10:FF:000071">
    <property type="entry name" value="Serpin B3"/>
    <property type="match status" value="1"/>
</dbReference>
<dbReference type="GO" id="GO:0004867">
    <property type="term" value="F:serine-type endopeptidase inhibitor activity"/>
    <property type="evidence" value="ECO:0007669"/>
    <property type="project" value="UniProtKB-KW"/>
</dbReference>
<gene>
    <name evidence="7" type="primary">LOC101606462</name>
</gene>
<keyword evidence="3" id="KW-0963">Cytoplasm</keyword>
<dbReference type="SMART" id="SM00093">
    <property type="entry name" value="SERPIN"/>
    <property type="match status" value="1"/>
</dbReference>
<reference evidence="7" key="2">
    <citation type="submission" date="2025-09" db="UniProtKB">
        <authorList>
            <consortium name="Ensembl"/>
        </authorList>
    </citation>
    <scope>IDENTIFICATION</scope>
</reference>
<reference evidence="7" key="1">
    <citation type="submission" date="2025-08" db="UniProtKB">
        <authorList>
            <consortium name="Ensembl"/>
        </authorList>
    </citation>
    <scope>IDENTIFICATION</scope>
</reference>
<dbReference type="FunFam" id="3.30.497.10:FF:000004">
    <property type="entry name" value="Serpin family B member 1"/>
    <property type="match status" value="1"/>
</dbReference>
<comment type="similarity">
    <text evidence="2">Belongs to the serpin family. Ov-serpin subfamily.</text>
</comment>